<evidence type="ECO:0000259" key="5">
    <source>
        <dbReference type="PROSITE" id="PS01124"/>
    </source>
</evidence>
<protein>
    <submittedName>
        <fullName evidence="6">Putative AraC family transcriptional regulator</fullName>
    </submittedName>
</protein>
<dbReference type="SUPFAM" id="SSF46689">
    <property type="entry name" value="Homeodomain-like"/>
    <property type="match status" value="2"/>
</dbReference>
<evidence type="ECO:0000256" key="4">
    <source>
        <dbReference type="ARBA" id="ARBA00037345"/>
    </source>
</evidence>
<dbReference type="Proteomes" id="UP000015503">
    <property type="component" value="Chromosome"/>
</dbReference>
<feature type="domain" description="HTH araC/xylS-type" evidence="5">
    <location>
        <begin position="159"/>
        <end position="257"/>
    </location>
</feature>
<dbReference type="EMBL" id="AP013068">
    <property type="protein sequence ID" value="BAN49679.1"/>
    <property type="molecule type" value="Genomic_DNA"/>
</dbReference>
<dbReference type="PROSITE" id="PS01124">
    <property type="entry name" value="HTH_ARAC_FAMILY_2"/>
    <property type="match status" value="1"/>
</dbReference>
<dbReference type="PATRIC" id="fig|1245471.3.peg.3988"/>
<reference evidence="6 7" key="1">
    <citation type="journal article" date="2013" name="Genome Announc.">
        <title>Complete Genome Sequence of the Carbazole Degrader Pseudomonas resinovorans Strain CA10 (NBRC 106553).</title>
        <authorList>
            <person name="Shintani M."/>
            <person name="Hosoyama A."/>
            <person name="Ohji S."/>
            <person name="Tsuchikane K."/>
            <person name="Takarada H."/>
            <person name="Yamazoe A."/>
            <person name="Fujita N."/>
            <person name="Nojiri H."/>
        </authorList>
    </citation>
    <scope>NUCLEOTIDE SEQUENCE [LARGE SCALE GENOMIC DNA]</scope>
    <source>
        <strain evidence="6 7">NBRC 106553</strain>
    </source>
</reference>
<dbReference type="Gene3D" id="2.60.120.10">
    <property type="entry name" value="Jelly Rolls"/>
    <property type="match status" value="1"/>
</dbReference>
<dbReference type="PRINTS" id="PR00032">
    <property type="entry name" value="HTHARAC"/>
</dbReference>
<proteinExistence type="predicted"/>
<dbReference type="GO" id="GO:0043565">
    <property type="term" value="F:sequence-specific DNA binding"/>
    <property type="evidence" value="ECO:0007669"/>
    <property type="project" value="InterPro"/>
</dbReference>
<dbReference type="AlphaFoldDB" id="S6BKD3"/>
<comment type="function">
    <text evidence="4">Regulatory protein of the TOL plasmid xyl operons. XylS activates the xylXYZLTEGFJQKIH operon required for the degradation of toluene, m-xylene and p-xylene.</text>
</comment>
<dbReference type="Pfam" id="PF12833">
    <property type="entry name" value="HTH_18"/>
    <property type="match status" value="1"/>
</dbReference>
<gene>
    <name evidence="6" type="ORF">PCA10_39470</name>
</gene>
<dbReference type="GO" id="GO:0003700">
    <property type="term" value="F:DNA-binding transcription factor activity"/>
    <property type="evidence" value="ECO:0007669"/>
    <property type="project" value="InterPro"/>
</dbReference>
<keyword evidence="1" id="KW-0805">Transcription regulation</keyword>
<dbReference type="PANTHER" id="PTHR46796">
    <property type="entry name" value="HTH-TYPE TRANSCRIPTIONAL ACTIVATOR RHAS-RELATED"/>
    <property type="match status" value="1"/>
</dbReference>
<dbReference type="eggNOG" id="COG1917">
    <property type="taxonomic scope" value="Bacteria"/>
</dbReference>
<evidence type="ECO:0000256" key="2">
    <source>
        <dbReference type="ARBA" id="ARBA00023125"/>
    </source>
</evidence>
<dbReference type="SMART" id="SM00342">
    <property type="entry name" value="HTH_ARAC"/>
    <property type="match status" value="1"/>
</dbReference>
<dbReference type="InterPro" id="IPR009057">
    <property type="entry name" value="Homeodomain-like_sf"/>
</dbReference>
<sequence length="259" mass="27782">MATCPEVTVMHSILSLRQYNHDLLVHSHSHAQLVFGLSGRLEFEVDGRGAQVERQTLAVVPPEAQHACGSPGGSLCLVVDVPDDDWLRHTLGRHFDAGRRLLERPGALDLNPAQSQLVSWIAASPLGDEVISGQSAGLLLASLAAPGVPEQMASALPLASLDAHIDQHAAHPLQVADLARLCGLSVARVHARFLAETGQTPMDYVRARRLRLGRQLLLESRLAVGEIAARVGYSSQSAFTAALSREFGVTPRALRSGRE</sequence>
<organism evidence="6 7">
    <name type="scientific">Metapseudomonas resinovorans NBRC 106553</name>
    <dbReference type="NCBI Taxonomy" id="1245471"/>
    <lineage>
        <taxon>Bacteria</taxon>
        <taxon>Pseudomonadati</taxon>
        <taxon>Pseudomonadota</taxon>
        <taxon>Gammaproteobacteria</taxon>
        <taxon>Pseudomonadales</taxon>
        <taxon>Pseudomonadaceae</taxon>
        <taxon>Metapseudomonas</taxon>
    </lineage>
</organism>
<dbReference type="PANTHER" id="PTHR46796:SF10">
    <property type="entry name" value="TRANSCRIPTIONAL ACTIVATOR FEAR"/>
    <property type="match status" value="1"/>
</dbReference>
<accession>S6BKD3</accession>
<evidence type="ECO:0000313" key="7">
    <source>
        <dbReference type="Proteomes" id="UP000015503"/>
    </source>
</evidence>
<dbReference type="InterPro" id="IPR013096">
    <property type="entry name" value="Cupin_2"/>
</dbReference>
<dbReference type="SUPFAM" id="SSF51182">
    <property type="entry name" value="RmlC-like cupins"/>
    <property type="match status" value="1"/>
</dbReference>
<dbReference type="InterPro" id="IPR011051">
    <property type="entry name" value="RmlC_Cupin_sf"/>
</dbReference>
<keyword evidence="2" id="KW-0238">DNA-binding</keyword>
<evidence type="ECO:0000256" key="1">
    <source>
        <dbReference type="ARBA" id="ARBA00023015"/>
    </source>
</evidence>
<keyword evidence="7" id="KW-1185">Reference proteome</keyword>
<evidence type="ECO:0000256" key="3">
    <source>
        <dbReference type="ARBA" id="ARBA00023163"/>
    </source>
</evidence>
<evidence type="ECO:0000313" key="6">
    <source>
        <dbReference type="EMBL" id="BAN49679.1"/>
    </source>
</evidence>
<dbReference type="InterPro" id="IPR018060">
    <property type="entry name" value="HTH_AraC"/>
</dbReference>
<dbReference type="eggNOG" id="COG2207">
    <property type="taxonomic scope" value="Bacteria"/>
</dbReference>
<dbReference type="HOGENOM" id="CLU_000445_88_15_6"/>
<name>S6BKD3_METRE</name>
<dbReference type="InterPro" id="IPR020449">
    <property type="entry name" value="Tscrpt_reg_AraC-type_HTH"/>
</dbReference>
<dbReference type="InterPro" id="IPR050204">
    <property type="entry name" value="AraC_XylS_family_regulators"/>
</dbReference>
<keyword evidence="3" id="KW-0804">Transcription</keyword>
<dbReference type="Gene3D" id="1.10.10.60">
    <property type="entry name" value="Homeodomain-like"/>
    <property type="match status" value="1"/>
</dbReference>
<dbReference type="STRING" id="1245471.PCA10_39470"/>
<dbReference type="InterPro" id="IPR014710">
    <property type="entry name" value="RmlC-like_jellyroll"/>
</dbReference>
<dbReference type="KEGG" id="pre:PCA10_39470"/>
<dbReference type="Pfam" id="PF07883">
    <property type="entry name" value="Cupin_2"/>
    <property type="match status" value="1"/>
</dbReference>